<reference evidence="1" key="1">
    <citation type="submission" date="2021-01" db="EMBL/GenBank/DDBJ databases">
        <title>Whole genome shotgun sequence of Actinoplanes rishiriensis NBRC 108556.</title>
        <authorList>
            <person name="Komaki H."/>
            <person name="Tamura T."/>
        </authorList>
    </citation>
    <scope>NUCLEOTIDE SEQUENCE</scope>
    <source>
        <strain evidence="1">NBRC 108556</strain>
    </source>
</reference>
<comment type="caution">
    <text evidence="1">The sequence shown here is derived from an EMBL/GenBank/DDBJ whole genome shotgun (WGS) entry which is preliminary data.</text>
</comment>
<keyword evidence="2" id="KW-1185">Reference proteome</keyword>
<accession>A0A919MVF5</accession>
<protein>
    <submittedName>
        <fullName evidence="1">Uncharacterized protein</fullName>
    </submittedName>
</protein>
<organism evidence="1 2">
    <name type="scientific">Paractinoplanes rishiriensis</name>
    <dbReference type="NCBI Taxonomy" id="1050105"/>
    <lineage>
        <taxon>Bacteria</taxon>
        <taxon>Bacillati</taxon>
        <taxon>Actinomycetota</taxon>
        <taxon>Actinomycetes</taxon>
        <taxon>Micromonosporales</taxon>
        <taxon>Micromonosporaceae</taxon>
        <taxon>Paractinoplanes</taxon>
    </lineage>
</organism>
<dbReference type="EMBL" id="BOMV01000102">
    <property type="protein sequence ID" value="GIF01362.1"/>
    <property type="molecule type" value="Genomic_DNA"/>
</dbReference>
<gene>
    <name evidence="1" type="ORF">Ari01nite_88260</name>
</gene>
<sequence>MTEIRAGAGRARIVLPDELDPHRVRVLVLDDGVEPLTVAAVDRSLPPQCHAGICRVLAHVTHVPEGRVLLCVGPPAAAGGPLVASEAVQHAIEDAVAWAAFAARSTCRPARLGGTTGPIQVDDAEGRPIALLTSVDGAPAPDAVERDGLVALALTAGVTARLADLVDAPH</sequence>
<proteinExistence type="predicted"/>
<evidence type="ECO:0000313" key="2">
    <source>
        <dbReference type="Proteomes" id="UP000636960"/>
    </source>
</evidence>
<dbReference type="Proteomes" id="UP000636960">
    <property type="component" value="Unassembled WGS sequence"/>
</dbReference>
<dbReference type="RefSeq" id="WP_203790065.1">
    <property type="nucleotide sequence ID" value="NZ_BOMV01000102.1"/>
</dbReference>
<evidence type="ECO:0000313" key="1">
    <source>
        <dbReference type="EMBL" id="GIF01362.1"/>
    </source>
</evidence>
<dbReference type="AlphaFoldDB" id="A0A919MVF5"/>
<name>A0A919MVF5_9ACTN</name>